<dbReference type="PANTHER" id="PTHR37305:SF1">
    <property type="entry name" value="MEMBRANE PROTEIN"/>
    <property type="match status" value="1"/>
</dbReference>
<evidence type="ECO:0000313" key="2">
    <source>
        <dbReference type="EMBL" id="MFC5466956.1"/>
    </source>
</evidence>
<proteinExistence type="predicted"/>
<keyword evidence="1" id="KW-1133">Transmembrane helix</keyword>
<dbReference type="Pfam" id="PF12679">
    <property type="entry name" value="ABC2_membrane_2"/>
    <property type="match status" value="1"/>
</dbReference>
<dbReference type="RefSeq" id="WP_144923000.1">
    <property type="nucleotide sequence ID" value="NZ_JBHSMC010000044.1"/>
</dbReference>
<keyword evidence="3" id="KW-1185">Reference proteome</keyword>
<dbReference type="Proteomes" id="UP001596147">
    <property type="component" value="Unassembled WGS sequence"/>
</dbReference>
<feature type="transmembrane region" description="Helical" evidence="1">
    <location>
        <begin position="236"/>
        <end position="259"/>
    </location>
</feature>
<feature type="transmembrane region" description="Helical" evidence="1">
    <location>
        <begin position="205"/>
        <end position="224"/>
    </location>
</feature>
<organism evidence="2 3">
    <name type="scientific">Lederbergia graminis</name>
    <dbReference type="NCBI Taxonomy" id="735518"/>
    <lineage>
        <taxon>Bacteria</taxon>
        <taxon>Bacillati</taxon>
        <taxon>Bacillota</taxon>
        <taxon>Bacilli</taxon>
        <taxon>Bacillales</taxon>
        <taxon>Bacillaceae</taxon>
        <taxon>Lederbergia</taxon>
    </lineage>
</organism>
<dbReference type="EMBL" id="JBHSMC010000044">
    <property type="protein sequence ID" value="MFC5466956.1"/>
    <property type="molecule type" value="Genomic_DNA"/>
</dbReference>
<evidence type="ECO:0000256" key="1">
    <source>
        <dbReference type="SAM" id="Phobius"/>
    </source>
</evidence>
<comment type="caution">
    <text evidence="2">The sequence shown here is derived from an EMBL/GenBank/DDBJ whole genome shotgun (WGS) entry which is preliminary data.</text>
</comment>
<gene>
    <name evidence="2" type="ORF">ACFPM4_19715</name>
</gene>
<sequence length="319" mass="35734">MLKLIQNEWVKIFKQISTFIMIGLFVLLIIASGALVKYLESKEEPQANNDWKQELAAANEQSKRDLEEIPMITPTMKEFLMKDIAINEYRIEHDLPPETSSNVWTFISDSGSMIGTVGLIVIIIAAGIVANEFSWGTVKILLVKPYKRWKILLAKYMTVILFLLLMLGVLFVSSSIVGAILFGTGGDGSNIHLAYNNGVVEEQSLLFYLIKTYLLNSLSVFLLATMAFMLSAVFRVSGLAIGVSIFLLLMGGTVTNLLASKFEWAKYSLFANTNLMQYFDGIPMIEGMTLSFSITMIFIYFAIFHLLAFLFFTKRDVAA</sequence>
<evidence type="ECO:0000313" key="3">
    <source>
        <dbReference type="Proteomes" id="UP001596147"/>
    </source>
</evidence>
<feature type="transmembrane region" description="Helical" evidence="1">
    <location>
        <begin position="290"/>
        <end position="312"/>
    </location>
</feature>
<feature type="transmembrane region" description="Helical" evidence="1">
    <location>
        <begin position="113"/>
        <end position="135"/>
    </location>
</feature>
<reference evidence="3" key="1">
    <citation type="journal article" date="2019" name="Int. J. Syst. Evol. Microbiol.">
        <title>The Global Catalogue of Microorganisms (GCM) 10K type strain sequencing project: providing services to taxonomists for standard genome sequencing and annotation.</title>
        <authorList>
            <consortium name="The Broad Institute Genomics Platform"/>
            <consortium name="The Broad Institute Genome Sequencing Center for Infectious Disease"/>
            <person name="Wu L."/>
            <person name="Ma J."/>
        </authorList>
    </citation>
    <scope>NUCLEOTIDE SEQUENCE [LARGE SCALE GENOMIC DNA]</scope>
    <source>
        <strain evidence="3">CGMCC 1.12237</strain>
    </source>
</reference>
<protein>
    <submittedName>
        <fullName evidence="2">ABC transporter permease</fullName>
    </submittedName>
</protein>
<feature type="transmembrane region" description="Helical" evidence="1">
    <location>
        <begin position="12"/>
        <end position="36"/>
    </location>
</feature>
<keyword evidence="1" id="KW-0472">Membrane</keyword>
<name>A0ABW0LQH1_9BACI</name>
<dbReference type="PANTHER" id="PTHR37305">
    <property type="entry name" value="INTEGRAL MEMBRANE PROTEIN-RELATED"/>
    <property type="match status" value="1"/>
</dbReference>
<keyword evidence="1" id="KW-0812">Transmembrane</keyword>
<accession>A0ABW0LQH1</accession>
<feature type="transmembrane region" description="Helical" evidence="1">
    <location>
        <begin position="156"/>
        <end position="185"/>
    </location>
</feature>